<name>A0AAV6MQZ6_9ROSI</name>
<dbReference type="AlphaFoldDB" id="A0AAV6MQZ6"/>
<organism evidence="1 2">
    <name type="scientific">Cucurbita argyrosperma subsp. sororia</name>
    <dbReference type="NCBI Taxonomy" id="37648"/>
    <lineage>
        <taxon>Eukaryota</taxon>
        <taxon>Viridiplantae</taxon>
        <taxon>Streptophyta</taxon>
        <taxon>Embryophyta</taxon>
        <taxon>Tracheophyta</taxon>
        <taxon>Spermatophyta</taxon>
        <taxon>Magnoliopsida</taxon>
        <taxon>eudicotyledons</taxon>
        <taxon>Gunneridae</taxon>
        <taxon>Pentapetalae</taxon>
        <taxon>rosids</taxon>
        <taxon>fabids</taxon>
        <taxon>Cucurbitales</taxon>
        <taxon>Cucurbitaceae</taxon>
        <taxon>Cucurbiteae</taxon>
        <taxon>Cucurbita</taxon>
    </lineage>
</organism>
<gene>
    <name evidence="1" type="ORF">SDJN03_18483</name>
</gene>
<keyword evidence="2" id="KW-1185">Reference proteome</keyword>
<evidence type="ECO:0000313" key="2">
    <source>
        <dbReference type="Proteomes" id="UP000685013"/>
    </source>
</evidence>
<dbReference type="Proteomes" id="UP000685013">
    <property type="component" value="Chromosome 12"/>
</dbReference>
<dbReference type="EMBL" id="JAGKQH010000012">
    <property type="protein sequence ID" value="KAG6585750.1"/>
    <property type="molecule type" value="Genomic_DNA"/>
</dbReference>
<reference evidence="1 2" key="1">
    <citation type="journal article" date="2021" name="Hortic Res">
        <title>The domestication of Cucurbita argyrosperma as revealed by the genome of its wild relative.</title>
        <authorList>
            <person name="Barrera-Redondo J."/>
            <person name="Sanchez-de la Vega G."/>
            <person name="Aguirre-Liguori J.A."/>
            <person name="Castellanos-Morales G."/>
            <person name="Gutierrez-Guerrero Y.T."/>
            <person name="Aguirre-Dugua X."/>
            <person name="Aguirre-Planter E."/>
            <person name="Tenaillon M.I."/>
            <person name="Lira-Saade R."/>
            <person name="Eguiarte L.E."/>
        </authorList>
    </citation>
    <scope>NUCLEOTIDE SEQUENCE [LARGE SCALE GENOMIC DNA]</scope>
    <source>
        <strain evidence="1">JBR-2021</strain>
    </source>
</reference>
<sequence length="137" mass="16135">MNHNQLRLIRSTVNWKPRGEFLLKRLEGTNQSRFLRSGEERSREGGPRRSRRGIRRFREERFPFRCGCRERFRFVFFTKLSTTNCDYYCLSPVSTPLNHELSLIVPVDVSCRHSRRRSACEFAQILSGYSQAALSVC</sequence>
<feature type="non-terminal residue" evidence="1">
    <location>
        <position position="1"/>
    </location>
</feature>
<accession>A0AAV6MQZ6</accession>
<proteinExistence type="predicted"/>
<evidence type="ECO:0000313" key="1">
    <source>
        <dbReference type="EMBL" id="KAG6585750.1"/>
    </source>
</evidence>
<protein>
    <submittedName>
        <fullName evidence="1">Uncharacterized protein</fullName>
    </submittedName>
</protein>
<comment type="caution">
    <text evidence="1">The sequence shown here is derived from an EMBL/GenBank/DDBJ whole genome shotgun (WGS) entry which is preliminary data.</text>
</comment>